<dbReference type="InterPro" id="IPR025086">
    <property type="entry name" value="SDE2/SF3A3_SAP"/>
</dbReference>
<dbReference type="Pfam" id="PF11931">
    <property type="entry name" value="SF3a60_Prp9_C"/>
    <property type="match status" value="1"/>
</dbReference>
<gene>
    <name evidence="10" type="ORF">MKW98_020448</name>
</gene>
<evidence type="ECO:0000256" key="4">
    <source>
        <dbReference type="ARBA" id="ARBA00023242"/>
    </source>
</evidence>
<evidence type="ECO:0000256" key="2">
    <source>
        <dbReference type="ARBA" id="ARBA00022664"/>
    </source>
</evidence>
<keyword evidence="4" id="KW-0539">Nucleus</keyword>
<feature type="domain" description="Splicing factor SF3a60 binding" evidence="7">
    <location>
        <begin position="85"/>
        <end position="109"/>
    </location>
</feature>
<evidence type="ECO:0000313" key="11">
    <source>
        <dbReference type="Proteomes" id="UP001202328"/>
    </source>
</evidence>
<keyword evidence="11" id="KW-1185">Reference proteome</keyword>
<dbReference type="Pfam" id="PF13297">
    <property type="entry name" value="SDE2_2C"/>
    <property type="match status" value="1"/>
</dbReference>
<evidence type="ECO:0000256" key="5">
    <source>
        <dbReference type="SAM" id="Coils"/>
    </source>
</evidence>
<organism evidence="10 11">
    <name type="scientific">Papaver atlanticum</name>
    <dbReference type="NCBI Taxonomy" id="357466"/>
    <lineage>
        <taxon>Eukaryota</taxon>
        <taxon>Viridiplantae</taxon>
        <taxon>Streptophyta</taxon>
        <taxon>Embryophyta</taxon>
        <taxon>Tracheophyta</taxon>
        <taxon>Spermatophyta</taxon>
        <taxon>Magnoliopsida</taxon>
        <taxon>Ranunculales</taxon>
        <taxon>Papaveraceae</taxon>
        <taxon>Papaveroideae</taxon>
        <taxon>Papaver</taxon>
    </lineage>
</organism>
<evidence type="ECO:0000259" key="6">
    <source>
        <dbReference type="Pfam" id="PF11931"/>
    </source>
</evidence>
<dbReference type="InterPro" id="IPR024598">
    <property type="entry name" value="SF3a60/Prp9_C"/>
</dbReference>
<dbReference type="GO" id="GO:0005681">
    <property type="term" value="C:spliceosomal complex"/>
    <property type="evidence" value="ECO:0007669"/>
    <property type="project" value="InterPro"/>
</dbReference>
<feature type="domain" description="SF3A3" evidence="9">
    <location>
        <begin position="129"/>
        <end position="178"/>
    </location>
</feature>
<keyword evidence="3" id="KW-0508">mRNA splicing</keyword>
<evidence type="ECO:0000259" key="9">
    <source>
        <dbReference type="Pfam" id="PF16837"/>
    </source>
</evidence>
<dbReference type="EMBL" id="JAJJMB010017752">
    <property type="protein sequence ID" value="KAI3835332.1"/>
    <property type="molecule type" value="Genomic_DNA"/>
</dbReference>
<dbReference type="GO" id="GO:0003723">
    <property type="term" value="F:RNA binding"/>
    <property type="evidence" value="ECO:0007669"/>
    <property type="project" value="InterPro"/>
</dbReference>
<keyword evidence="5" id="KW-0175">Coiled coil</keyword>
<reference evidence="10" key="1">
    <citation type="submission" date="2022-04" db="EMBL/GenBank/DDBJ databases">
        <title>A functionally conserved STORR gene fusion in Papaver species that diverged 16.8 million years ago.</title>
        <authorList>
            <person name="Catania T."/>
        </authorList>
    </citation>
    <scope>NUCLEOTIDE SEQUENCE</scope>
    <source>
        <strain evidence="10">S-188037</strain>
    </source>
</reference>
<dbReference type="GO" id="GO:0000398">
    <property type="term" value="P:mRNA splicing, via spliceosome"/>
    <property type="evidence" value="ECO:0007669"/>
    <property type="project" value="InterPro"/>
</dbReference>
<evidence type="ECO:0000313" key="10">
    <source>
        <dbReference type="EMBL" id="KAI3835332.1"/>
    </source>
</evidence>
<feature type="coiled-coil region" evidence="5">
    <location>
        <begin position="336"/>
        <end position="370"/>
    </location>
</feature>
<dbReference type="Proteomes" id="UP001202328">
    <property type="component" value="Unassembled WGS sequence"/>
</dbReference>
<dbReference type="InterPro" id="IPR051421">
    <property type="entry name" value="RNA_Proc_DNA_Dmg_Regulator"/>
</dbReference>
<feature type="domain" description="SDE2/SF3A3 SAP" evidence="8">
    <location>
        <begin position="230"/>
        <end position="310"/>
    </location>
</feature>
<dbReference type="InterPro" id="IPR021966">
    <property type="entry name" value="SF3a60_bindingd"/>
</dbReference>
<dbReference type="PANTHER" id="PTHR12786">
    <property type="entry name" value="SPLICING FACTOR SF3A-RELATED"/>
    <property type="match status" value="1"/>
</dbReference>
<evidence type="ECO:0000256" key="1">
    <source>
        <dbReference type="ARBA" id="ARBA00004123"/>
    </source>
</evidence>
<evidence type="ECO:0000259" key="7">
    <source>
        <dbReference type="Pfam" id="PF12108"/>
    </source>
</evidence>
<evidence type="ECO:0000259" key="8">
    <source>
        <dbReference type="Pfam" id="PF13297"/>
    </source>
</evidence>
<dbReference type="Pfam" id="PF16837">
    <property type="entry name" value="SF3A3"/>
    <property type="match status" value="1"/>
</dbReference>
<evidence type="ECO:0008006" key="12">
    <source>
        <dbReference type="Google" id="ProtNLM"/>
    </source>
</evidence>
<dbReference type="AlphaFoldDB" id="A0AAD4X3F8"/>
<evidence type="ECO:0000256" key="3">
    <source>
        <dbReference type="ARBA" id="ARBA00023187"/>
    </source>
</evidence>
<keyword evidence="2" id="KW-0507">mRNA processing</keyword>
<dbReference type="PANTHER" id="PTHR12786:SF2">
    <property type="entry name" value="SPLICING FACTOR 3A SUBUNIT 3"/>
    <property type="match status" value="1"/>
</dbReference>
<comment type="subcellular location">
    <subcellularLocation>
        <location evidence="1">Nucleus</location>
    </subcellularLocation>
</comment>
<accession>A0AAD4X3F8</accession>
<proteinExistence type="predicted"/>
<feature type="domain" description="Splicing factor SF3a60 /Prp9 subunit C-terminal" evidence="6">
    <location>
        <begin position="377"/>
        <end position="496"/>
    </location>
</feature>
<sequence length="497" mass="58517">MSSTLLEVTRSKHEQVERFERLIIKDFENEPTSDRERLFQDHRVRNMIEAITSSTEKLIEIYQDNDNARKDEIAELGGQTAAGTGTKAALSAFYDGLKEIREYHKRHPNSHALEESDQELLLKEPHVDFSGEEGHGRYLDLHELYNRYINLDSVLDQSKIIEYSAYLDVFSQPDQIPCKLKLTRKYREYLEHLLEYLISFFRRKEPLQDLDRLFSKVETDFEHLWEDGKKSKGLENGNGVPSQNSIDLGCYSTVDELVKEVEGSREKEQELKEALAALGLKSGGTVQQLAERLFLTKYTPVKQLDKKHFVNGAASQDTELKEISMKELKMKRLCEMLKETNKLKKMGKEIEEEKRKVEQVNIESDDEEEQKIYNPLKLPMGWDNKPIPYWLYRLHGLGQEFKCEICGDLSFWGRRVFERHFNEPLHQRGMRRLGIPNTKSFREIMSIQEAKALWEKIQARQKEKKRRPDLEEEHEDKEGNIYNKKIYTELRRQELII</sequence>
<name>A0AAD4X3F8_9MAGN</name>
<dbReference type="Pfam" id="PF12108">
    <property type="entry name" value="SF3a60_bindingd"/>
    <property type="match status" value="1"/>
</dbReference>
<comment type="caution">
    <text evidence="10">The sequence shown here is derived from an EMBL/GenBank/DDBJ whole genome shotgun (WGS) entry which is preliminary data.</text>
</comment>
<protein>
    <recommendedName>
        <fullName evidence="12">Splicing factor 3A subunit 3</fullName>
    </recommendedName>
</protein>
<dbReference type="InterPro" id="IPR031774">
    <property type="entry name" value="SF3A3_dom"/>
</dbReference>